<dbReference type="VEuPathDB" id="VectorBase:AAEL017246"/>
<proteinExistence type="predicted"/>
<evidence type="ECO:0000313" key="3">
    <source>
        <dbReference type="Proteomes" id="UP000008820"/>
    </source>
</evidence>
<feature type="transmembrane region" description="Helical" evidence="1">
    <location>
        <begin position="329"/>
        <end position="349"/>
    </location>
</feature>
<reference evidence="2" key="2">
    <citation type="submission" date="2020-05" db="UniProtKB">
        <authorList>
            <consortium name="EnsemblMetazoa"/>
        </authorList>
    </citation>
    <scope>IDENTIFICATION</scope>
    <source>
        <strain evidence="2">LVP_AGWG</strain>
    </source>
</reference>
<dbReference type="Proteomes" id="UP000008820">
    <property type="component" value="Chromosome 3"/>
</dbReference>
<keyword evidence="3" id="KW-1185">Reference proteome</keyword>
<protein>
    <submittedName>
        <fullName evidence="2">Uncharacterized protein</fullName>
    </submittedName>
</protein>
<keyword evidence="1" id="KW-0812">Transmembrane</keyword>
<feature type="transmembrane region" description="Helical" evidence="1">
    <location>
        <begin position="212"/>
        <end position="232"/>
    </location>
</feature>
<feature type="transmembrane region" description="Helical" evidence="1">
    <location>
        <begin position="155"/>
        <end position="177"/>
    </location>
</feature>
<dbReference type="AlphaFoldDB" id="A0A1S4G5R7"/>
<keyword evidence="1" id="KW-1133">Transmembrane helix</keyword>
<organism evidence="2 3">
    <name type="scientific">Aedes aegypti</name>
    <name type="common">Yellowfever mosquito</name>
    <name type="synonym">Culex aegypti</name>
    <dbReference type="NCBI Taxonomy" id="7159"/>
    <lineage>
        <taxon>Eukaryota</taxon>
        <taxon>Metazoa</taxon>
        <taxon>Ecdysozoa</taxon>
        <taxon>Arthropoda</taxon>
        <taxon>Hexapoda</taxon>
        <taxon>Insecta</taxon>
        <taxon>Pterygota</taxon>
        <taxon>Neoptera</taxon>
        <taxon>Endopterygota</taxon>
        <taxon>Diptera</taxon>
        <taxon>Nematocera</taxon>
        <taxon>Culicoidea</taxon>
        <taxon>Culicidae</taxon>
        <taxon>Culicinae</taxon>
        <taxon>Aedini</taxon>
        <taxon>Aedes</taxon>
        <taxon>Stegomyia</taxon>
    </lineage>
</organism>
<evidence type="ECO:0000313" key="2">
    <source>
        <dbReference type="EnsemblMetazoa" id="AAEL017246-PA"/>
    </source>
</evidence>
<sequence length="438" mass="51903">MDGLQMRGNFLTTCFNRLMNKIQNYYSNILKKWQHEEPEGDYFWQADIVTAVAAIRFDPKSQLQIIICKIWRMVLWYQCLYIFLKALENIIKGDDFGTTVLECMFSYEALMCFMKEWILIHNWKRITDARKFINEMYGVVRHESYDTPSRKKYYLMIRATGMGLAIITFVEGIFLLLPSASMNVMFGPPKVFCRTPVLEHVSYYLLRLTMSPIWTCRILCTTVVVASILVGFKNEFDIFAHGFKLIIVQVKYDTDKYHRTSRDSNNLQHDEVFFEILEQYVYQYIKYHVKLLKHLQQFKPLVEIFFLVLYYQAIFMMAAYSFIILRAKLTIASIMISTAVMTYFIKCYLWCYVVESIQATVENVEYQIVDLITIIPHTRRSHSRYVKLRSALMIMKIRTRTSAQFTCGRMFVISIELFEKLLKTTYSVFTFLLNAEQN</sequence>
<reference evidence="2 3" key="1">
    <citation type="submission" date="2017-06" db="EMBL/GenBank/DDBJ databases">
        <title>Aedes aegypti genome working group (AGWG) sequencing and assembly.</title>
        <authorList>
            <consortium name="Aedes aegypti Genome Working Group (AGWG)"/>
            <person name="Matthews B.J."/>
        </authorList>
    </citation>
    <scope>NUCLEOTIDE SEQUENCE [LARGE SCALE GENOMIC DNA]</scope>
    <source>
        <strain evidence="2 3">LVP_AGWG</strain>
    </source>
</reference>
<dbReference type="EnsemblMetazoa" id="AAEL017246-RA">
    <property type="protein sequence ID" value="AAEL017246-PA"/>
    <property type="gene ID" value="AAEL017246"/>
</dbReference>
<gene>
    <name evidence="2" type="primary">23687666</name>
</gene>
<dbReference type="InParanoid" id="A0A1S4G5R7"/>
<name>A0A1S4G5R7_AEDAE</name>
<accession>A0A1S4G5R7</accession>
<feature type="transmembrane region" description="Helical" evidence="1">
    <location>
        <begin position="301"/>
        <end position="323"/>
    </location>
</feature>
<evidence type="ECO:0000256" key="1">
    <source>
        <dbReference type="SAM" id="Phobius"/>
    </source>
</evidence>
<keyword evidence="1" id="KW-0472">Membrane</keyword>